<feature type="compositionally biased region" description="Gly residues" evidence="1">
    <location>
        <begin position="109"/>
        <end position="131"/>
    </location>
</feature>
<evidence type="ECO:0000313" key="2">
    <source>
        <dbReference type="EMBL" id="KAF2019925.1"/>
    </source>
</evidence>
<evidence type="ECO:0000256" key="1">
    <source>
        <dbReference type="SAM" id="MobiDB-lite"/>
    </source>
</evidence>
<dbReference type="EMBL" id="ML978067">
    <property type="protein sequence ID" value="KAF2019925.1"/>
    <property type="molecule type" value="Genomic_DNA"/>
</dbReference>
<accession>A0A6A5Y2Z5</accession>
<gene>
    <name evidence="2" type="ORF">BU24DRAFT_419526</name>
</gene>
<proteinExistence type="predicted"/>
<organism evidence="2 3">
    <name type="scientific">Aaosphaeria arxii CBS 175.79</name>
    <dbReference type="NCBI Taxonomy" id="1450172"/>
    <lineage>
        <taxon>Eukaryota</taxon>
        <taxon>Fungi</taxon>
        <taxon>Dikarya</taxon>
        <taxon>Ascomycota</taxon>
        <taxon>Pezizomycotina</taxon>
        <taxon>Dothideomycetes</taxon>
        <taxon>Pleosporomycetidae</taxon>
        <taxon>Pleosporales</taxon>
        <taxon>Pleosporales incertae sedis</taxon>
        <taxon>Aaosphaeria</taxon>
    </lineage>
</organism>
<dbReference type="RefSeq" id="XP_033388264.1">
    <property type="nucleotide sequence ID" value="XM_033527237.1"/>
</dbReference>
<dbReference type="GeneID" id="54284634"/>
<evidence type="ECO:0000313" key="3">
    <source>
        <dbReference type="Proteomes" id="UP000799778"/>
    </source>
</evidence>
<name>A0A6A5Y2Z5_9PLEO</name>
<dbReference type="OrthoDB" id="3782326at2759"/>
<reference evidence="2" key="1">
    <citation type="journal article" date="2020" name="Stud. Mycol.">
        <title>101 Dothideomycetes genomes: a test case for predicting lifestyles and emergence of pathogens.</title>
        <authorList>
            <person name="Haridas S."/>
            <person name="Albert R."/>
            <person name="Binder M."/>
            <person name="Bloem J."/>
            <person name="Labutti K."/>
            <person name="Salamov A."/>
            <person name="Andreopoulos B."/>
            <person name="Baker S."/>
            <person name="Barry K."/>
            <person name="Bills G."/>
            <person name="Bluhm B."/>
            <person name="Cannon C."/>
            <person name="Castanera R."/>
            <person name="Culley D."/>
            <person name="Daum C."/>
            <person name="Ezra D."/>
            <person name="Gonzalez J."/>
            <person name="Henrissat B."/>
            <person name="Kuo A."/>
            <person name="Liang C."/>
            <person name="Lipzen A."/>
            <person name="Lutzoni F."/>
            <person name="Magnuson J."/>
            <person name="Mondo S."/>
            <person name="Nolan M."/>
            <person name="Ohm R."/>
            <person name="Pangilinan J."/>
            <person name="Park H.-J."/>
            <person name="Ramirez L."/>
            <person name="Alfaro M."/>
            <person name="Sun H."/>
            <person name="Tritt A."/>
            <person name="Yoshinaga Y."/>
            <person name="Zwiers L.-H."/>
            <person name="Turgeon B."/>
            <person name="Goodwin S."/>
            <person name="Spatafora J."/>
            <person name="Crous P."/>
            <person name="Grigoriev I."/>
        </authorList>
    </citation>
    <scope>NUCLEOTIDE SEQUENCE</scope>
    <source>
        <strain evidence="2">CBS 175.79</strain>
    </source>
</reference>
<sequence length="153" mass="15388">MPLSFKKFFTPSASSRSKNPYAKNPTANNAQYQHKHSSTPDLLAEARQAAGRDPVTGRKVGGAGAGAAAGASGGSASSSPGLRESRSAYGDMGRGTTYDEFVREMRASSGGGAGGGSGSGSGNEGGAGAPLGGYYAPAPKMAVEYYAPERGFR</sequence>
<feature type="compositionally biased region" description="Gly residues" evidence="1">
    <location>
        <begin position="59"/>
        <end position="73"/>
    </location>
</feature>
<protein>
    <submittedName>
        <fullName evidence="2">Uncharacterized protein</fullName>
    </submittedName>
</protein>
<feature type="region of interest" description="Disordered" evidence="1">
    <location>
        <begin position="1"/>
        <end position="133"/>
    </location>
</feature>
<dbReference type="Proteomes" id="UP000799778">
    <property type="component" value="Unassembled WGS sequence"/>
</dbReference>
<dbReference type="AlphaFoldDB" id="A0A6A5Y2Z5"/>
<keyword evidence="3" id="KW-1185">Reference proteome</keyword>